<evidence type="ECO:0000256" key="3">
    <source>
        <dbReference type="SAM" id="SignalP"/>
    </source>
</evidence>
<keyword evidence="2" id="KW-0472">Membrane</keyword>
<dbReference type="AlphaFoldDB" id="A0A9Q8ZF60"/>
<dbReference type="OrthoDB" id="5347452at2759"/>
<evidence type="ECO:0000313" key="4">
    <source>
        <dbReference type="EMBL" id="USP81105.1"/>
    </source>
</evidence>
<keyword evidence="2" id="KW-1133">Transmembrane helix</keyword>
<gene>
    <name evidence="4" type="ORF">yc1106_08379</name>
</gene>
<feature type="region of interest" description="Disordered" evidence="1">
    <location>
        <begin position="287"/>
        <end position="328"/>
    </location>
</feature>
<reference evidence="4" key="1">
    <citation type="submission" date="2021-12" db="EMBL/GenBank/DDBJ databases">
        <title>Curvularia clavata genome.</title>
        <authorList>
            <person name="Cao Y."/>
        </authorList>
    </citation>
    <scope>NUCLEOTIDE SEQUENCE</scope>
    <source>
        <strain evidence="4">Yc1106</strain>
    </source>
</reference>
<feature type="region of interest" description="Disordered" evidence="1">
    <location>
        <begin position="200"/>
        <end position="222"/>
    </location>
</feature>
<dbReference type="Proteomes" id="UP001056012">
    <property type="component" value="Chromosome 6"/>
</dbReference>
<name>A0A9Q8ZF60_CURCL</name>
<dbReference type="VEuPathDB" id="FungiDB:yc1106_08379"/>
<proteinExistence type="predicted"/>
<organism evidence="4 5">
    <name type="scientific">Curvularia clavata</name>
    <dbReference type="NCBI Taxonomy" id="95742"/>
    <lineage>
        <taxon>Eukaryota</taxon>
        <taxon>Fungi</taxon>
        <taxon>Dikarya</taxon>
        <taxon>Ascomycota</taxon>
        <taxon>Pezizomycotina</taxon>
        <taxon>Dothideomycetes</taxon>
        <taxon>Pleosporomycetidae</taxon>
        <taxon>Pleosporales</taxon>
        <taxon>Pleosporineae</taxon>
        <taxon>Pleosporaceae</taxon>
        <taxon>Curvularia</taxon>
    </lineage>
</organism>
<evidence type="ECO:0000256" key="2">
    <source>
        <dbReference type="SAM" id="Phobius"/>
    </source>
</evidence>
<feature type="transmembrane region" description="Helical" evidence="2">
    <location>
        <begin position="228"/>
        <end position="251"/>
    </location>
</feature>
<sequence>MSPKFTVFSLLLAGLATAKDIPRMPKETLASPTVPLTSAITPAPYVNGNLFKRLIATCGFIRGDSASPVTCGAGYNCVTTIRTALGFACCNNVECSNNWGACRAYGQTDCMGYDLDEGTCSSILGSILQCSQEAPYCYQYALSTGRGATDTYFSLACGTTSEDVLMLATATNAAKQTAAANPNPGNDVSEALPGFPSIPGISSSTGTAKQPSDPSSTGSSGSTLSTKWIVIISVVGVVVLAVCVGVGCCCYRTIRPRLVRDIDPSKIPQANYQPTVTASVAQSVSSWSRGTPLHANPNVPPSEPGSEWGGRSMNGAPRRPMTTMYEQD</sequence>
<protein>
    <submittedName>
        <fullName evidence="4">Uncharacterized protein</fullName>
    </submittedName>
</protein>
<feature type="signal peptide" evidence="3">
    <location>
        <begin position="1"/>
        <end position="18"/>
    </location>
</feature>
<evidence type="ECO:0000313" key="5">
    <source>
        <dbReference type="Proteomes" id="UP001056012"/>
    </source>
</evidence>
<keyword evidence="3" id="KW-0732">Signal</keyword>
<accession>A0A9Q8ZF60</accession>
<keyword evidence="5" id="KW-1185">Reference proteome</keyword>
<keyword evidence="2" id="KW-0812">Transmembrane</keyword>
<feature type="chain" id="PRO_5040362391" evidence="3">
    <location>
        <begin position="19"/>
        <end position="328"/>
    </location>
</feature>
<dbReference type="EMBL" id="CP089279">
    <property type="protein sequence ID" value="USP81105.1"/>
    <property type="molecule type" value="Genomic_DNA"/>
</dbReference>
<evidence type="ECO:0000256" key="1">
    <source>
        <dbReference type="SAM" id="MobiDB-lite"/>
    </source>
</evidence>